<dbReference type="Proteomes" id="UP000215158">
    <property type="component" value="Plasmid pBN2"/>
</dbReference>
<proteinExistence type="predicted"/>
<keyword evidence="1" id="KW-0614">Plasmid</keyword>
<keyword evidence="2" id="KW-1185">Reference proteome</keyword>
<name>A0A248VXB8_9BURK</name>
<gene>
    <name evidence="1" type="ORF">CJU94_36415</name>
</gene>
<evidence type="ECO:0000313" key="2">
    <source>
        <dbReference type="Proteomes" id="UP000215158"/>
    </source>
</evidence>
<evidence type="ECO:0000313" key="1">
    <source>
        <dbReference type="EMBL" id="ASW03686.1"/>
    </source>
</evidence>
<protein>
    <submittedName>
        <fullName evidence="1">Uncharacterized protein</fullName>
    </submittedName>
</protein>
<reference evidence="1 2" key="1">
    <citation type="submission" date="2017-08" db="EMBL/GenBank/DDBJ databases">
        <title>Identification and genetic characteristics of simultaneous BTEX- and naphthalene-degrading Paraburkholderia sp. BN5 isolated from petroleum-contaminated soil.</title>
        <authorList>
            <person name="Lee Y."/>
            <person name="Jeon C.O."/>
        </authorList>
    </citation>
    <scope>NUCLEOTIDE SEQUENCE [LARGE SCALE GENOMIC DNA]</scope>
    <source>
        <strain evidence="1 2">BN5</strain>
        <plasmid evidence="1 2">pBN2</plasmid>
    </source>
</reference>
<dbReference type="RefSeq" id="WP_095423499.1">
    <property type="nucleotide sequence ID" value="NZ_CP022992.1"/>
</dbReference>
<accession>A0A248VXB8</accession>
<dbReference type="EMBL" id="CP022992">
    <property type="protein sequence ID" value="ASW03686.1"/>
    <property type="molecule type" value="Genomic_DNA"/>
</dbReference>
<dbReference type="AlphaFoldDB" id="A0A248VXB8"/>
<dbReference type="OrthoDB" id="9133774at2"/>
<geneLocation type="plasmid" evidence="1 2">
    <name>pBN2</name>
</geneLocation>
<organism evidence="1 2">
    <name type="scientific">Paraburkholderia aromaticivorans</name>
    <dbReference type="NCBI Taxonomy" id="2026199"/>
    <lineage>
        <taxon>Bacteria</taxon>
        <taxon>Pseudomonadati</taxon>
        <taxon>Pseudomonadota</taxon>
        <taxon>Betaproteobacteria</taxon>
        <taxon>Burkholderiales</taxon>
        <taxon>Burkholderiaceae</taxon>
        <taxon>Paraburkholderia</taxon>
    </lineage>
</organism>
<dbReference type="KEGG" id="parb:CJU94_36415"/>
<sequence>MTVSQTTFPLYIRCALEVFSLSGARTKARLRELLDFYFRSAGEPLGRERSAVEDTVMSFASSYWNLGAAEGF</sequence>